<evidence type="ECO:0000313" key="1">
    <source>
        <dbReference type="EMBL" id="MBM6922811.1"/>
    </source>
</evidence>
<reference evidence="1 2" key="1">
    <citation type="journal article" date="2021" name="Sci. Rep.">
        <title>The distribution of antibiotic resistance genes in chicken gut microbiota commensals.</title>
        <authorList>
            <person name="Juricova H."/>
            <person name="Matiasovicova J."/>
            <person name="Kubasova T."/>
            <person name="Cejkova D."/>
            <person name="Rychlik I."/>
        </authorList>
    </citation>
    <scope>NUCLEOTIDE SEQUENCE [LARGE SCALE GENOMIC DNA]</scope>
    <source>
        <strain evidence="1 2">An564</strain>
    </source>
</reference>
<dbReference type="EMBL" id="JACSNR010000003">
    <property type="protein sequence ID" value="MBM6922811.1"/>
    <property type="molecule type" value="Genomic_DNA"/>
</dbReference>
<organism evidence="1 2">
    <name type="scientific">Hydrogenoanaerobacterium saccharovorans</name>
    <dbReference type="NCBI Taxonomy" id="474960"/>
    <lineage>
        <taxon>Bacteria</taxon>
        <taxon>Bacillati</taxon>
        <taxon>Bacillota</taxon>
        <taxon>Clostridia</taxon>
        <taxon>Eubacteriales</taxon>
        <taxon>Oscillospiraceae</taxon>
        <taxon>Hydrogenoanaerobacterium</taxon>
    </lineage>
</organism>
<sequence length="361" mass="40051">MNNLNAANESDRQALSLLEQMGQFELTPCDPAYDFEDKSRFTKLSLSEAQKMHLSAAYQHLPSMMAAGTLAQAYIARFPEGLPHTLTALRQGGYGSMIQGSQGFVGSASFFPVTGQALFLGAFTAMSVASGQYFLTQINSRLEVIHQGIGEILDFLYGDKKAELMSEISFTKYAYENYASIMAHDSQRTATIASLQSAKKVAMNDIEFYIHDLGSTVESSEKDLKKVLDKTEQIRDSLRLSLELYTMSSLMEVYYAQNFDAAYLQYLQQEMEGYIEKCETRMLGSFNLLRGKILGSNKKPSLPLGKEKDSAALEQRSLDLIESAGSSNTKALRELISNSLHAATKPAEYYLTPDGTIYCKN</sequence>
<comment type="caution">
    <text evidence="1">The sequence shown here is derived from an EMBL/GenBank/DDBJ whole genome shotgun (WGS) entry which is preliminary data.</text>
</comment>
<keyword evidence="2" id="KW-1185">Reference proteome</keyword>
<protein>
    <recommendedName>
        <fullName evidence="3">LXG domain of WXG superfamily protein</fullName>
    </recommendedName>
</protein>
<dbReference type="RefSeq" id="WP_204719942.1">
    <property type="nucleotide sequence ID" value="NZ_JACSNR010000003.1"/>
</dbReference>
<evidence type="ECO:0000313" key="2">
    <source>
        <dbReference type="Proteomes" id="UP000724149"/>
    </source>
</evidence>
<name>A0ABS2GMI7_9FIRM</name>
<dbReference type="Proteomes" id="UP000724149">
    <property type="component" value="Unassembled WGS sequence"/>
</dbReference>
<gene>
    <name evidence="1" type="ORF">H9X81_03770</name>
</gene>
<evidence type="ECO:0008006" key="3">
    <source>
        <dbReference type="Google" id="ProtNLM"/>
    </source>
</evidence>
<proteinExistence type="predicted"/>
<accession>A0ABS2GMI7</accession>